<dbReference type="KEGG" id="salm:D0Y50_18505"/>
<dbReference type="SUPFAM" id="SSF50182">
    <property type="entry name" value="Sm-like ribonucleoproteins"/>
    <property type="match status" value="1"/>
</dbReference>
<feature type="domain" description="Mechanosensitive ion channel MscS" evidence="8">
    <location>
        <begin position="108"/>
        <end position="174"/>
    </location>
</feature>
<dbReference type="InterPro" id="IPR011014">
    <property type="entry name" value="MscS_channel_TM-2"/>
</dbReference>
<accession>A0A346NRL2</accession>
<dbReference type="Gene3D" id="2.30.30.60">
    <property type="match status" value="1"/>
</dbReference>
<evidence type="ECO:0000313" key="10">
    <source>
        <dbReference type="EMBL" id="AXR08169.1"/>
    </source>
</evidence>
<dbReference type="InterPro" id="IPR010920">
    <property type="entry name" value="LSM_dom_sf"/>
</dbReference>
<sequence length="288" mass="32444">MLDNIQALLATTLFSLYERPFTVGEVLLVPLLLIMGWWGADKLAHLATFRLRKSGASADSVHLFKRIFYIIALAVLAITTLDVLNVPLTAFAFLSGAIAIGFGFGAQNIINNFISGWILMWERPIRIGDFLEVDGARGSVEAINTRSTRIRRIDGVHMLIPNSKLLENTVINWTLIDYLTRTSVRVGVAYGSDCTLVADLIRQAADEQEHILKDSKPVVIFEDFGDSALIFEVYFWVNATVERDLRLIRSELRFAIDRIFNAHKVVIAYPQRDVHIDGDLVLRREARS</sequence>
<keyword evidence="11" id="KW-1185">Reference proteome</keyword>
<feature type="transmembrane region" description="Helical" evidence="7">
    <location>
        <begin position="20"/>
        <end position="40"/>
    </location>
</feature>
<dbReference type="Pfam" id="PF21082">
    <property type="entry name" value="MS_channel_3rd"/>
    <property type="match status" value="1"/>
</dbReference>
<dbReference type="EMBL" id="CP031769">
    <property type="protein sequence ID" value="AXR08169.1"/>
    <property type="molecule type" value="Genomic_DNA"/>
</dbReference>
<dbReference type="InterPro" id="IPR006685">
    <property type="entry name" value="MscS_channel_2nd"/>
</dbReference>
<dbReference type="GO" id="GO:0008381">
    <property type="term" value="F:mechanosensitive monoatomic ion channel activity"/>
    <property type="evidence" value="ECO:0007669"/>
    <property type="project" value="UniProtKB-ARBA"/>
</dbReference>
<reference evidence="10 11" key="1">
    <citation type="submission" date="2018-08" db="EMBL/GenBank/DDBJ databases">
        <title>Salinimonas sediminis sp. nov., a piezophilic bacterium isolated from a deep-sea sediment sample from the New Britain Trench.</title>
        <authorList>
            <person name="Cao J."/>
        </authorList>
    </citation>
    <scope>NUCLEOTIDE SEQUENCE [LARGE SCALE GENOMIC DNA]</scope>
    <source>
        <strain evidence="10 11">N102</strain>
    </source>
</reference>
<feature type="transmembrane region" description="Helical" evidence="7">
    <location>
        <begin position="67"/>
        <end position="84"/>
    </location>
</feature>
<keyword evidence="4 7" id="KW-0812">Transmembrane</keyword>
<dbReference type="InterPro" id="IPR011066">
    <property type="entry name" value="MscS_channel_C_sf"/>
</dbReference>
<evidence type="ECO:0000256" key="6">
    <source>
        <dbReference type="ARBA" id="ARBA00023136"/>
    </source>
</evidence>
<dbReference type="GO" id="GO:0005886">
    <property type="term" value="C:plasma membrane"/>
    <property type="evidence" value="ECO:0007669"/>
    <property type="project" value="UniProtKB-SubCell"/>
</dbReference>
<evidence type="ECO:0000256" key="5">
    <source>
        <dbReference type="ARBA" id="ARBA00022989"/>
    </source>
</evidence>
<dbReference type="RefSeq" id="WP_108566648.1">
    <property type="nucleotide sequence ID" value="NZ_CP031769.1"/>
</dbReference>
<dbReference type="SUPFAM" id="SSF82861">
    <property type="entry name" value="Mechanosensitive channel protein MscS (YggB), transmembrane region"/>
    <property type="match status" value="1"/>
</dbReference>
<keyword evidence="5 7" id="KW-1133">Transmembrane helix</keyword>
<dbReference type="Gene3D" id="1.10.287.1260">
    <property type="match status" value="1"/>
</dbReference>
<evidence type="ECO:0000256" key="4">
    <source>
        <dbReference type="ARBA" id="ARBA00022692"/>
    </source>
</evidence>
<dbReference type="InterPro" id="IPR023408">
    <property type="entry name" value="MscS_beta-dom_sf"/>
</dbReference>
<feature type="transmembrane region" description="Helical" evidence="7">
    <location>
        <begin position="90"/>
        <end position="110"/>
    </location>
</feature>
<evidence type="ECO:0000256" key="3">
    <source>
        <dbReference type="ARBA" id="ARBA00022475"/>
    </source>
</evidence>
<name>A0A346NRL2_9ALTE</name>
<organism evidence="10 11">
    <name type="scientific">Salinimonas sediminis</name>
    <dbReference type="NCBI Taxonomy" id="2303538"/>
    <lineage>
        <taxon>Bacteria</taxon>
        <taxon>Pseudomonadati</taxon>
        <taxon>Pseudomonadota</taxon>
        <taxon>Gammaproteobacteria</taxon>
        <taxon>Alteromonadales</taxon>
        <taxon>Alteromonadaceae</taxon>
        <taxon>Alteromonas/Salinimonas group</taxon>
        <taxon>Salinimonas</taxon>
    </lineage>
</organism>
<evidence type="ECO:0000259" key="9">
    <source>
        <dbReference type="Pfam" id="PF21082"/>
    </source>
</evidence>
<evidence type="ECO:0000256" key="2">
    <source>
        <dbReference type="ARBA" id="ARBA00008017"/>
    </source>
</evidence>
<keyword evidence="6 7" id="KW-0472">Membrane</keyword>
<dbReference type="InterPro" id="IPR052702">
    <property type="entry name" value="MscS-like_channel"/>
</dbReference>
<evidence type="ECO:0000256" key="7">
    <source>
        <dbReference type="SAM" id="Phobius"/>
    </source>
</evidence>
<protein>
    <submittedName>
        <fullName evidence="10">Mechanosensitive ion channel protein</fullName>
    </submittedName>
</protein>
<dbReference type="OrthoDB" id="9799209at2"/>
<dbReference type="PANTHER" id="PTHR30347:SF1">
    <property type="entry name" value="MECHANOSENSITIVE CHANNEL MSCK"/>
    <property type="match status" value="1"/>
</dbReference>
<dbReference type="InterPro" id="IPR049278">
    <property type="entry name" value="MS_channel_C"/>
</dbReference>
<dbReference type="Gene3D" id="3.30.70.100">
    <property type="match status" value="1"/>
</dbReference>
<dbReference type="Proteomes" id="UP000262073">
    <property type="component" value="Chromosome"/>
</dbReference>
<comment type="similarity">
    <text evidence="2">Belongs to the MscS (TC 1.A.23) family.</text>
</comment>
<dbReference type="PANTHER" id="PTHR30347">
    <property type="entry name" value="POTASSIUM CHANNEL RELATED"/>
    <property type="match status" value="1"/>
</dbReference>
<gene>
    <name evidence="10" type="ORF">D0Y50_18505</name>
</gene>
<evidence type="ECO:0000313" key="11">
    <source>
        <dbReference type="Proteomes" id="UP000262073"/>
    </source>
</evidence>
<proteinExistence type="inferred from homology"/>
<dbReference type="Pfam" id="PF00924">
    <property type="entry name" value="MS_channel_2nd"/>
    <property type="match status" value="1"/>
</dbReference>
<evidence type="ECO:0000256" key="1">
    <source>
        <dbReference type="ARBA" id="ARBA00004651"/>
    </source>
</evidence>
<dbReference type="SUPFAM" id="SSF82689">
    <property type="entry name" value="Mechanosensitive channel protein MscS (YggB), C-terminal domain"/>
    <property type="match status" value="1"/>
</dbReference>
<keyword evidence="3" id="KW-1003">Cell membrane</keyword>
<comment type="subcellular location">
    <subcellularLocation>
        <location evidence="1">Cell membrane</location>
        <topology evidence="1">Multi-pass membrane protein</topology>
    </subcellularLocation>
</comment>
<feature type="domain" description="Mechanosensitive ion channel MscS C-terminal" evidence="9">
    <location>
        <begin position="184"/>
        <end position="266"/>
    </location>
</feature>
<evidence type="ECO:0000259" key="8">
    <source>
        <dbReference type="Pfam" id="PF00924"/>
    </source>
</evidence>
<dbReference type="AlphaFoldDB" id="A0A346NRL2"/>